<dbReference type="EMBL" id="JAOPGA020001092">
    <property type="protein sequence ID" value="KAL0484951.1"/>
    <property type="molecule type" value="Genomic_DNA"/>
</dbReference>
<reference evidence="2 3" key="1">
    <citation type="submission" date="2024-03" db="EMBL/GenBank/DDBJ databases">
        <title>The Acrasis kona genome and developmental transcriptomes reveal deep origins of eukaryotic multicellular pathways.</title>
        <authorList>
            <person name="Sheikh S."/>
            <person name="Fu C.-J."/>
            <person name="Brown M.W."/>
            <person name="Baldauf S.L."/>
        </authorList>
    </citation>
    <scope>NUCLEOTIDE SEQUENCE [LARGE SCALE GENOMIC DNA]</scope>
    <source>
        <strain evidence="2 3">ATCC MYA-3509</strain>
    </source>
</reference>
<evidence type="ECO:0000313" key="2">
    <source>
        <dbReference type="EMBL" id="KAL0484951.1"/>
    </source>
</evidence>
<gene>
    <name evidence="2" type="ORF">AKO1_003756</name>
</gene>
<evidence type="ECO:0000313" key="3">
    <source>
        <dbReference type="Proteomes" id="UP001431209"/>
    </source>
</evidence>
<dbReference type="Proteomes" id="UP001431209">
    <property type="component" value="Unassembled WGS sequence"/>
</dbReference>
<keyword evidence="1" id="KW-0175">Coiled coil</keyword>
<sequence>MAVTRSKANRKIAQPLKSFIGDYKPSSIMSDFEISNDFEIARKLQLEEDMATINQQNNTRSNIQRKFTDDVICFADFEEPKAYRMTKKQKLGKSTPALVTTNTKDEEEEDCNENITISRKVLDDLRKEKAALQEKIYSMKIQRLVSQRRQDKLMKEDFTYKSTAKAY</sequence>
<accession>A0AAW2Z736</accession>
<protein>
    <submittedName>
        <fullName evidence="2">RpoB</fullName>
    </submittedName>
</protein>
<dbReference type="AlphaFoldDB" id="A0AAW2Z736"/>
<comment type="caution">
    <text evidence="2">The sequence shown here is derived from an EMBL/GenBank/DDBJ whole genome shotgun (WGS) entry which is preliminary data.</text>
</comment>
<evidence type="ECO:0000256" key="1">
    <source>
        <dbReference type="SAM" id="Coils"/>
    </source>
</evidence>
<organism evidence="2 3">
    <name type="scientific">Acrasis kona</name>
    <dbReference type="NCBI Taxonomy" id="1008807"/>
    <lineage>
        <taxon>Eukaryota</taxon>
        <taxon>Discoba</taxon>
        <taxon>Heterolobosea</taxon>
        <taxon>Tetramitia</taxon>
        <taxon>Eutetramitia</taxon>
        <taxon>Acrasidae</taxon>
        <taxon>Acrasis</taxon>
    </lineage>
</organism>
<name>A0AAW2Z736_9EUKA</name>
<proteinExistence type="predicted"/>
<keyword evidence="3" id="KW-1185">Reference proteome</keyword>
<feature type="coiled-coil region" evidence="1">
    <location>
        <begin position="115"/>
        <end position="142"/>
    </location>
</feature>